<protein>
    <recommendedName>
        <fullName evidence="2">MRN complex-interacting protein N-terminal domain-containing protein</fullName>
    </recommendedName>
</protein>
<dbReference type="GO" id="GO:0007095">
    <property type="term" value="P:mitotic G2 DNA damage checkpoint signaling"/>
    <property type="evidence" value="ECO:0007669"/>
    <property type="project" value="TreeGrafter"/>
</dbReference>
<organism evidence="3">
    <name type="scientific">Cyprideis torosa</name>
    <dbReference type="NCBI Taxonomy" id="163714"/>
    <lineage>
        <taxon>Eukaryota</taxon>
        <taxon>Metazoa</taxon>
        <taxon>Ecdysozoa</taxon>
        <taxon>Arthropoda</taxon>
        <taxon>Crustacea</taxon>
        <taxon>Oligostraca</taxon>
        <taxon>Ostracoda</taxon>
        <taxon>Podocopa</taxon>
        <taxon>Podocopida</taxon>
        <taxon>Cytherocopina</taxon>
        <taxon>Cytheroidea</taxon>
        <taxon>Cytherideidae</taxon>
        <taxon>Cyprideis</taxon>
    </lineage>
</organism>
<feature type="domain" description="MRN complex-interacting protein N-terminal" evidence="2">
    <location>
        <begin position="8"/>
        <end position="83"/>
    </location>
</feature>
<name>A0A7R8WC88_9CRUS</name>
<dbReference type="GO" id="GO:0003682">
    <property type="term" value="F:chromatin binding"/>
    <property type="evidence" value="ECO:0007669"/>
    <property type="project" value="TreeGrafter"/>
</dbReference>
<reference evidence="3" key="1">
    <citation type="submission" date="2020-11" db="EMBL/GenBank/DDBJ databases">
        <authorList>
            <person name="Tran Van P."/>
        </authorList>
    </citation>
    <scope>NUCLEOTIDE SEQUENCE</scope>
</reference>
<dbReference type="PANTHER" id="PTHR15863:SF2">
    <property type="entry name" value="MRN COMPLEX-INTERACTING PROTEIN"/>
    <property type="match status" value="1"/>
</dbReference>
<dbReference type="Pfam" id="PF15749">
    <property type="entry name" value="MRNIP"/>
    <property type="match status" value="1"/>
</dbReference>
<proteinExistence type="predicted"/>
<accession>A0A7R8WC88</accession>
<feature type="compositionally biased region" description="Polar residues" evidence="1">
    <location>
        <begin position="153"/>
        <end position="169"/>
    </location>
</feature>
<gene>
    <name evidence="3" type="ORF">CTOB1V02_LOCUS6847</name>
</gene>
<dbReference type="PANTHER" id="PTHR15863">
    <property type="entry name" value="MRN COMPLEX-INTERACTING PROTEIN"/>
    <property type="match status" value="1"/>
</dbReference>
<dbReference type="InterPro" id="IPR049472">
    <property type="entry name" value="MRNIP_N"/>
</dbReference>
<dbReference type="OrthoDB" id="5960226at2759"/>
<evidence type="ECO:0000313" key="3">
    <source>
        <dbReference type="EMBL" id="CAD7228972.1"/>
    </source>
</evidence>
<feature type="region of interest" description="Disordered" evidence="1">
    <location>
        <begin position="128"/>
        <end position="169"/>
    </location>
</feature>
<dbReference type="GO" id="GO:0005634">
    <property type="term" value="C:nucleus"/>
    <property type="evidence" value="ECO:0007669"/>
    <property type="project" value="TreeGrafter"/>
</dbReference>
<dbReference type="InterPro" id="IPR032739">
    <property type="entry name" value="MRNIP"/>
</dbReference>
<dbReference type="AlphaFoldDB" id="A0A7R8WC88"/>
<evidence type="ECO:0000259" key="2">
    <source>
        <dbReference type="Pfam" id="PF15749"/>
    </source>
</evidence>
<evidence type="ECO:0000256" key="1">
    <source>
        <dbReference type="SAM" id="MobiDB-lite"/>
    </source>
</evidence>
<sequence>MAPQVFQVLQCFSCQTFQVQQKKLVPKWSCKMCSEKQSVQRLYFEGSGKDCRVKVQELNLKRAKVDNELESEVLENNFTLSTTNPPEEHAGVVRAVPASQSRWKEFISDDIDSELDPPREDLSTVRKKPKFRNPMPNQSVGSWRNNGHDTRNNPKTLDNSGATTLNSHPTVGGYSSSTFADIALELPADATDKPTSISLSALGSKRRKEECSFEGSRPTKQPKNMFEVTKDEGLEPNAPAFSVAPKAGSKWVQFCTTGDDTV</sequence>
<feature type="compositionally biased region" description="Polar residues" evidence="1">
    <location>
        <begin position="135"/>
        <end position="145"/>
    </location>
</feature>
<dbReference type="EMBL" id="OB661783">
    <property type="protein sequence ID" value="CAD7228972.1"/>
    <property type="molecule type" value="Genomic_DNA"/>
</dbReference>